<name>A0A8S5M0Q6_9CAUD</name>
<organism evidence="1">
    <name type="scientific">Siphoviridae sp. ct37J14</name>
    <dbReference type="NCBI Taxonomy" id="2826280"/>
    <lineage>
        <taxon>Viruses</taxon>
        <taxon>Duplodnaviria</taxon>
        <taxon>Heunggongvirae</taxon>
        <taxon>Uroviricota</taxon>
        <taxon>Caudoviricetes</taxon>
    </lineage>
</organism>
<accession>A0A8S5M0Q6</accession>
<sequence length="52" mass="6261">MKVKFKGKYDNDIYTVYNVRDDKAGYPHFLIYVAKEWRYISAKNLTPVKEDE</sequence>
<proteinExistence type="predicted"/>
<protein>
    <submittedName>
        <fullName evidence="1">Uncharacterized protein</fullName>
    </submittedName>
</protein>
<reference evidence="1" key="1">
    <citation type="journal article" date="2021" name="Proc. Natl. Acad. Sci. U.S.A.">
        <title>A Catalog of Tens of Thousands of Viruses from Human Metagenomes Reveals Hidden Associations with Chronic Diseases.</title>
        <authorList>
            <person name="Tisza M.J."/>
            <person name="Buck C.B."/>
        </authorList>
    </citation>
    <scope>NUCLEOTIDE SEQUENCE</scope>
    <source>
        <strain evidence="1">Ct37J14</strain>
    </source>
</reference>
<evidence type="ECO:0000313" key="1">
    <source>
        <dbReference type="EMBL" id="DAD75820.1"/>
    </source>
</evidence>
<dbReference type="EMBL" id="BK014790">
    <property type="protein sequence ID" value="DAD75820.1"/>
    <property type="molecule type" value="Genomic_DNA"/>
</dbReference>